<dbReference type="InterPro" id="IPR018392">
    <property type="entry name" value="LysM"/>
</dbReference>
<evidence type="ECO:0000313" key="4">
    <source>
        <dbReference type="Proteomes" id="UP000319486"/>
    </source>
</evidence>
<dbReference type="InterPro" id="IPR036779">
    <property type="entry name" value="LysM_dom_sf"/>
</dbReference>
<comment type="caution">
    <text evidence="3">The sequence shown here is derived from an EMBL/GenBank/DDBJ whole genome shotgun (WGS) entry which is preliminary data.</text>
</comment>
<gene>
    <name evidence="3" type="ORF">EAH88_12965</name>
</gene>
<keyword evidence="4" id="KW-1185">Reference proteome</keyword>
<feature type="region of interest" description="Disordered" evidence="1">
    <location>
        <begin position="163"/>
        <end position="184"/>
    </location>
</feature>
<dbReference type="SUPFAM" id="SSF48452">
    <property type="entry name" value="TPR-like"/>
    <property type="match status" value="1"/>
</dbReference>
<dbReference type="SMART" id="SM00028">
    <property type="entry name" value="TPR"/>
    <property type="match status" value="2"/>
</dbReference>
<reference evidence="3 4" key="1">
    <citation type="journal article" date="2019" name="Environ. Microbiol.">
        <title>Species interactions and distinct microbial communities in high Arctic permafrost affected cryosols are associated with the CH4 and CO2 gas fluxes.</title>
        <authorList>
            <person name="Altshuler I."/>
            <person name="Hamel J."/>
            <person name="Turney S."/>
            <person name="Magnuson E."/>
            <person name="Levesque R."/>
            <person name="Greer C."/>
            <person name="Whyte L.G."/>
        </authorList>
    </citation>
    <scope>NUCLEOTIDE SEQUENCE [LARGE SCALE GENOMIC DNA]</scope>
    <source>
        <strain evidence="3 4">S13Y</strain>
    </source>
</reference>
<dbReference type="EMBL" id="RCZO01000007">
    <property type="protein sequence ID" value="TPG07471.1"/>
    <property type="molecule type" value="Genomic_DNA"/>
</dbReference>
<sequence length="307" mass="33717">MASARQLMGSRQWRARAMLYACALAMLGMNGCARLGGRSSVVVTPPVSSVAPAEMPRERSLATIVNNELQLGHYSEGEKALRWYLKQHPGDRAAQAMLRQLTADPRQMLGDRWRPHVVQSGDSYSTLATRYLGDPNLFLILARYNNSSNPSMLRVGETLHMPASAKGTSSAPETPPAVPGDDDRGAIAAAPQAIATPATELPAAKARRLQNESVALLDQGHKDQALARLGEALAIEPRLKPVDTKATTLRTQLLGSYHERAIVLYRDQQLEQAIALWNRVLAIDPGYEPAIAYRARARELQHRLKQY</sequence>
<dbReference type="InterPro" id="IPR011990">
    <property type="entry name" value="TPR-like_helical_dom_sf"/>
</dbReference>
<evidence type="ECO:0000259" key="2">
    <source>
        <dbReference type="PROSITE" id="PS51782"/>
    </source>
</evidence>
<dbReference type="PROSITE" id="PS51782">
    <property type="entry name" value="LYSM"/>
    <property type="match status" value="1"/>
</dbReference>
<name>A0A502C6K6_9GAMM</name>
<dbReference type="Pfam" id="PF01476">
    <property type="entry name" value="LysM"/>
    <property type="match status" value="1"/>
</dbReference>
<dbReference type="Gene3D" id="1.25.40.10">
    <property type="entry name" value="Tetratricopeptide repeat domain"/>
    <property type="match status" value="1"/>
</dbReference>
<evidence type="ECO:0000256" key="1">
    <source>
        <dbReference type="SAM" id="MobiDB-lite"/>
    </source>
</evidence>
<proteinExistence type="predicted"/>
<organism evidence="3 4">
    <name type="scientific">Rhodanobacter glycinis</name>
    <dbReference type="NCBI Taxonomy" id="582702"/>
    <lineage>
        <taxon>Bacteria</taxon>
        <taxon>Pseudomonadati</taxon>
        <taxon>Pseudomonadota</taxon>
        <taxon>Gammaproteobacteria</taxon>
        <taxon>Lysobacterales</taxon>
        <taxon>Rhodanobacteraceae</taxon>
        <taxon>Rhodanobacter</taxon>
    </lineage>
</organism>
<accession>A0A502C6K6</accession>
<dbReference type="InterPro" id="IPR019734">
    <property type="entry name" value="TPR_rpt"/>
</dbReference>
<dbReference type="Proteomes" id="UP000319486">
    <property type="component" value="Unassembled WGS sequence"/>
</dbReference>
<dbReference type="Gene3D" id="3.10.350.10">
    <property type="entry name" value="LysM domain"/>
    <property type="match status" value="1"/>
</dbReference>
<feature type="domain" description="LysM" evidence="2">
    <location>
        <begin position="114"/>
        <end position="161"/>
    </location>
</feature>
<dbReference type="SMART" id="SM00257">
    <property type="entry name" value="LysM"/>
    <property type="match status" value="1"/>
</dbReference>
<protein>
    <submittedName>
        <fullName evidence="3">LysM domain-containing protein</fullName>
    </submittedName>
</protein>
<dbReference type="AlphaFoldDB" id="A0A502C6K6"/>
<dbReference type="SUPFAM" id="SSF54106">
    <property type="entry name" value="LysM domain"/>
    <property type="match status" value="1"/>
</dbReference>
<evidence type="ECO:0000313" key="3">
    <source>
        <dbReference type="EMBL" id="TPG07471.1"/>
    </source>
</evidence>
<dbReference type="RefSeq" id="WP_140653366.1">
    <property type="nucleotide sequence ID" value="NZ_RCZO01000007.1"/>
</dbReference>
<dbReference type="CDD" id="cd00118">
    <property type="entry name" value="LysM"/>
    <property type="match status" value="1"/>
</dbReference>